<comment type="similarity">
    <text evidence="2">Belongs to the CYRI family.</text>
</comment>
<dbReference type="InterPro" id="IPR009828">
    <property type="entry name" value="CYRIA/CYRIB_Rac1-bd"/>
</dbReference>
<evidence type="ECO:0000256" key="4">
    <source>
        <dbReference type="ARBA" id="ARBA00023288"/>
    </source>
</evidence>
<keyword evidence="3" id="KW-0472">Membrane</keyword>
<proteinExistence type="inferred from homology"/>
<dbReference type="InterPro" id="IPR039789">
    <property type="entry name" value="CYRI"/>
</dbReference>
<protein>
    <recommendedName>
        <fullName evidence="5">CYRIA/CYRIB Rac1 binding domain-containing protein</fullName>
    </recommendedName>
</protein>
<evidence type="ECO:0000256" key="1">
    <source>
        <dbReference type="ARBA" id="ARBA00004635"/>
    </source>
</evidence>
<dbReference type="GO" id="GO:0031267">
    <property type="term" value="F:small GTPase binding"/>
    <property type="evidence" value="ECO:0007669"/>
    <property type="project" value="InterPro"/>
</dbReference>
<dbReference type="EMBL" id="LN733663">
    <property type="protein sequence ID" value="CEP17418.1"/>
    <property type="molecule type" value="Genomic_DNA"/>
</dbReference>
<evidence type="ECO:0000313" key="7">
    <source>
        <dbReference type="Proteomes" id="UP000054107"/>
    </source>
</evidence>
<organism evidence="6 7">
    <name type="scientific">Parasitella parasitica</name>
    <dbReference type="NCBI Taxonomy" id="35722"/>
    <lineage>
        <taxon>Eukaryota</taxon>
        <taxon>Fungi</taxon>
        <taxon>Fungi incertae sedis</taxon>
        <taxon>Mucoromycota</taxon>
        <taxon>Mucoromycotina</taxon>
        <taxon>Mucoromycetes</taxon>
        <taxon>Mucorales</taxon>
        <taxon>Mucorineae</taxon>
        <taxon>Mucoraceae</taxon>
        <taxon>Parasitella</taxon>
    </lineage>
</organism>
<feature type="domain" description="CYRIA/CYRIB Rac1 binding" evidence="5">
    <location>
        <begin position="19"/>
        <end position="333"/>
    </location>
</feature>
<dbReference type="GO" id="GO:0016020">
    <property type="term" value="C:membrane"/>
    <property type="evidence" value="ECO:0007669"/>
    <property type="project" value="UniProtKB-SubCell"/>
</dbReference>
<evidence type="ECO:0000256" key="3">
    <source>
        <dbReference type="ARBA" id="ARBA00023136"/>
    </source>
</evidence>
<dbReference type="PANTHER" id="PTHR12422">
    <property type="entry name" value="GH09096P"/>
    <property type="match status" value="1"/>
</dbReference>
<accession>A0A0B7NQ02</accession>
<gene>
    <name evidence="6" type="primary">PARPA_11714.1 scaffold 44482</name>
</gene>
<dbReference type="OrthoDB" id="60973at2759"/>
<dbReference type="AlphaFoldDB" id="A0A0B7NQ02"/>
<dbReference type="Pfam" id="PF07159">
    <property type="entry name" value="CYRIA-B_Rac1-bd"/>
    <property type="match status" value="1"/>
</dbReference>
<evidence type="ECO:0000259" key="5">
    <source>
        <dbReference type="Pfam" id="PF07159"/>
    </source>
</evidence>
<dbReference type="Proteomes" id="UP000054107">
    <property type="component" value="Unassembled WGS sequence"/>
</dbReference>
<keyword evidence="4" id="KW-0449">Lipoprotein</keyword>
<sequence length="339" mass="38062">MGQIISSLNLRGNESIVPEINFDIENATPSSEEMEVYEELYKSLVEPNSNMLETVKNLKPASDQIRNAIATPNEDTEKEAREAVLPTVKVLHEIYKYSSELEQGIPRLLDNVLCEEGDTTKNLDRHPGLTKIFAEILDFVFEFDYEKIKNPTMQNAFSYYRRLLQTGRAESALTPTSPKEEQSDLRLAVIGDDLSNQISLFIASHTPLLKSVIDTTTTYVQSKQLVKYTSEWLASIWAACHQTLISNYKKSSNGLVDTFCLKVMVVSIILYDHIDPNGAFAKTSPIDIKGSLKIIQTANQINRQEQSSTSNLVSALKYNSKHLYDESTPKGIKNSVMAI</sequence>
<reference evidence="6 7" key="1">
    <citation type="submission" date="2014-09" db="EMBL/GenBank/DDBJ databases">
        <authorList>
            <person name="Ellenberger Sabrina"/>
        </authorList>
    </citation>
    <scope>NUCLEOTIDE SEQUENCE [LARGE SCALE GENOMIC DNA]</scope>
    <source>
        <strain evidence="6 7">CBS 412.66</strain>
    </source>
</reference>
<keyword evidence="7" id="KW-1185">Reference proteome</keyword>
<name>A0A0B7NQ02_9FUNG</name>
<comment type="subcellular location">
    <subcellularLocation>
        <location evidence="1">Membrane</location>
        <topology evidence="1">Lipid-anchor</topology>
    </subcellularLocation>
</comment>
<evidence type="ECO:0000313" key="6">
    <source>
        <dbReference type="EMBL" id="CEP17418.1"/>
    </source>
</evidence>
<evidence type="ECO:0000256" key="2">
    <source>
        <dbReference type="ARBA" id="ARBA00005778"/>
    </source>
</evidence>
<dbReference type="GO" id="GO:0030833">
    <property type="term" value="P:regulation of actin filament polymerization"/>
    <property type="evidence" value="ECO:0007669"/>
    <property type="project" value="InterPro"/>
</dbReference>